<evidence type="ECO:0000313" key="9">
    <source>
        <dbReference type="EMBL" id="KAK8159839.1"/>
    </source>
</evidence>
<dbReference type="PRINTS" id="PR00723">
    <property type="entry name" value="SUBTILISIN"/>
</dbReference>
<dbReference type="InterPro" id="IPR015500">
    <property type="entry name" value="Peptidase_S8_subtilisin-rel"/>
</dbReference>
<dbReference type="InterPro" id="IPR023828">
    <property type="entry name" value="Peptidase_S8_Ser-AS"/>
</dbReference>
<evidence type="ECO:0000313" key="10">
    <source>
        <dbReference type="Proteomes" id="UP001456524"/>
    </source>
</evidence>
<gene>
    <name evidence="9" type="ORF">IWX90DRAFT_312466</name>
</gene>
<dbReference type="PROSITE" id="PS00136">
    <property type="entry name" value="SUBTILASE_ASP"/>
    <property type="match status" value="1"/>
</dbReference>
<dbReference type="InterPro" id="IPR050131">
    <property type="entry name" value="Peptidase_S8_subtilisin-like"/>
</dbReference>
<dbReference type="InterPro" id="IPR036852">
    <property type="entry name" value="Peptidase_S8/S53_dom_sf"/>
</dbReference>
<keyword evidence="4 5" id="KW-0720">Serine protease</keyword>
<evidence type="ECO:0000256" key="6">
    <source>
        <dbReference type="RuleBase" id="RU003355"/>
    </source>
</evidence>
<dbReference type="EMBL" id="JBBWUH010000008">
    <property type="protein sequence ID" value="KAK8159839.1"/>
    <property type="molecule type" value="Genomic_DNA"/>
</dbReference>
<dbReference type="Proteomes" id="UP001456524">
    <property type="component" value="Unassembled WGS sequence"/>
</dbReference>
<reference evidence="9 10" key="1">
    <citation type="journal article" date="2022" name="G3 (Bethesda)">
        <title>Enemy or ally: a genomic approach to elucidate the lifestyle of Phyllosticta citrichinaensis.</title>
        <authorList>
            <person name="Buijs V.A."/>
            <person name="Groenewald J.Z."/>
            <person name="Haridas S."/>
            <person name="LaButti K.M."/>
            <person name="Lipzen A."/>
            <person name="Martin F.M."/>
            <person name="Barry K."/>
            <person name="Grigoriev I.V."/>
            <person name="Crous P.W."/>
            <person name="Seidl M.F."/>
        </authorList>
    </citation>
    <scope>NUCLEOTIDE SEQUENCE [LARGE SCALE GENOMIC DNA]</scope>
    <source>
        <strain evidence="9 10">CBS 129764</strain>
    </source>
</reference>
<evidence type="ECO:0000256" key="3">
    <source>
        <dbReference type="ARBA" id="ARBA00022801"/>
    </source>
</evidence>
<feature type="domain" description="Peptidase S8/S53" evidence="8">
    <location>
        <begin position="134"/>
        <end position="376"/>
    </location>
</feature>
<organism evidence="9 10">
    <name type="scientific">Phyllosticta citrichinensis</name>
    <dbReference type="NCBI Taxonomy" id="1130410"/>
    <lineage>
        <taxon>Eukaryota</taxon>
        <taxon>Fungi</taxon>
        <taxon>Dikarya</taxon>
        <taxon>Ascomycota</taxon>
        <taxon>Pezizomycotina</taxon>
        <taxon>Dothideomycetes</taxon>
        <taxon>Dothideomycetes incertae sedis</taxon>
        <taxon>Botryosphaeriales</taxon>
        <taxon>Phyllostictaceae</taxon>
        <taxon>Phyllosticta</taxon>
    </lineage>
</organism>
<proteinExistence type="inferred from homology"/>
<accession>A0ABR1XLX9</accession>
<dbReference type="Pfam" id="PF00082">
    <property type="entry name" value="Peptidase_S8"/>
    <property type="match status" value="1"/>
</dbReference>
<keyword evidence="10" id="KW-1185">Reference proteome</keyword>
<dbReference type="InterPro" id="IPR000209">
    <property type="entry name" value="Peptidase_S8/S53_dom"/>
</dbReference>
<evidence type="ECO:0000259" key="8">
    <source>
        <dbReference type="Pfam" id="PF00082"/>
    </source>
</evidence>
<evidence type="ECO:0000256" key="5">
    <source>
        <dbReference type="PROSITE-ProRule" id="PRU01240"/>
    </source>
</evidence>
<dbReference type="PROSITE" id="PS51892">
    <property type="entry name" value="SUBTILASE"/>
    <property type="match status" value="1"/>
</dbReference>
<dbReference type="InterPro" id="IPR034193">
    <property type="entry name" value="PCSK9_ProteinaseK-like"/>
</dbReference>
<keyword evidence="3 5" id="KW-0378">Hydrolase</keyword>
<feature type="active site" description="Charge relay system" evidence="5">
    <location>
        <position position="143"/>
    </location>
</feature>
<keyword evidence="2 5" id="KW-0645">Protease</keyword>
<dbReference type="SUPFAM" id="SSF52743">
    <property type="entry name" value="Subtilisin-like"/>
    <property type="match status" value="1"/>
</dbReference>
<evidence type="ECO:0000256" key="7">
    <source>
        <dbReference type="SAM" id="SignalP"/>
    </source>
</evidence>
<feature type="active site" description="Charge relay system" evidence="5">
    <location>
        <position position="338"/>
    </location>
</feature>
<dbReference type="PROSITE" id="PS00138">
    <property type="entry name" value="SUBTILASE_SER"/>
    <property type="match status" value="1"/>
</dbReference>
<feature type="active site" description="Charge relay system" evidence="5">
    <location>
        <position position="173"/>
    </location>
</feature>
<feature type="signal peptide" evidence="7">
    <location>
        <begin position="1"/>
        <end position="16"/>
    </location>
</feature>
<evidence type="ECO:0000256" key="1">
    <source>
        <dbReference type="ARBA" id="ARBA00011073"/>
    </source>
</evidence>
<feature type="chain" id="PRO_5046853171" evidence="7">
    <location>
        <begin position="17"/>
        <end position="423"/>
    </location>
</feature>
<evidence type="ECO:0000256" key="4">
    <source>
        <dbReference type="ARBA" id="ARBA00022825"/>
    </source>
</evidence>
<name>A0ABR1XLX9_9PEZI</name>
<dbReference type="CDD" id="cd04077">
    <property type="entry name" value="Peptidases_S8_PCSK9_ProteinaseK_like"/>
    <property type="match status" value="1"/>
</dbReference>
<protein>
    <submittedName>
        <fullName evidence="9">Subtilisin-like protease</fullName>
    </submittedName>
</protein>
<comment type="similarity">
    <text evidence="1 5 6">Belongs to the peptidase S8 family.</text>
</comment>
<evidence type="ECO:0000256" key="2">
    <source>
        <dbReference type="ARBA" id="ARBA00022670"/>
    </source>
</evidence>
<keyword evidence="7" id="KW-0732">Signal</keyword>
<dbReference type="Gene3D" id="3.40.50.200">
    <property type="entry name" value="Peptidase S8/S53 domain"/>
    <property type="match status" value="1"/>
</dbReference>
<dbReference type="PANTHER" id="PTHR43806:SF11">
    <property type="entry name" value="CEREVISIN-RELATED"/>
    <property type="match status" value="1"/>
</dbReference>
<sequence length="423" mass="42866">MKTATFLALAASLVQAAPHKRDTANYDVILSSTADVASVLGQLGVSADDDVVSATYTNSYFKGFSGAFTADQIKSLDNVTEVSSVNTAVDLKIKATRSSAPWGLQRVSQTDEITSTAQVSQAAYTYTYSDTSLGDGVDIYIVDTGIRVTHEQFGGRAKMGFSAFSSNTDDNGHGTHVSGTSAGSTVGIASNANLIGVKVLDSTGHGTSSGLISGLDYVASQHDSRSSAGDFIASVASMSLGFSGRSTSVESALKSLSSAGVHIAVAAGNSADDSCSYTPSALGGSNSNIISVGASNINDEVAYFSNTGRCVDVYAPGLTTYSSYNGANSEYAIASGTSMATPHISGLLAYFLAADSSLRSSPATLKSYVKSAALSGKLSVGSANVISGGSLILANNGETGSDSLAAEVHGAEVDAVVDAGVFY</sequence>
<dbReference type="PANTHER" id="PTHR43806">
    <property type="entry name" value="PEPTIDASE S8"/>
    <property type="match status" value="1"/>
</dbReference>
<dbReference type="InterPro" id="IPR023827">
    <property type="entry name" value="Peptidase_S8_Asp-AS"/>
</dbReference>
<comment type="caution">
    <text evidence="9">The sequence shown here is derived from an EMBL/GenBank/DDBJ whole genome shotgun (WGS) entry which is preliminary data.</text>
</comment>